<evidence type="ECO:0000313" key="2">
    <source>
        <dbReference type="EMBL" id="CCH87189.1"/>
    </source>
</evidence>
<dbReference type="Proteomes" id="UP000006461">
    <property type="component" value="Chromosome"/>
</dbReference>
<feature type="region of interest" description="Disordered" evidence="1">
    <location>
        <begin position="1"/>
        <end position="54"/>
    </location>
</feature>
<dbReference type="EMBL" id="FO203431">
    <property type="protein sequence ID" value="CCH87189.1"/>
    <property type="molecule type" value="Genomic_DNA"/>
</dbReference>
<evidence type="ECO:0000256" key="1">
    <source>
        <dbReference type="SAM" id="MobiDB-lite"/>
    </source>
</evidence>
<organism evidence="2 3">
    <name type="scientific">Modestobacter italicus (strain DSM 44449 / CECT 9708 / BC 501)</name>
    <dbReference type="NCBI Taxonomy" id="2732864"/>
    <lineage>
        <taxon>Bacteria</taxon>
        <taxon>Bacillati</taxon>
        <taxon>Actinomycetota</taxon>
        <taxon>Actinomycetes</taxon>
        <taxon>Geodermatophilales</taxon>
        <taxon>Geodermatophilaceae</taxon>
        <taxon>Modestobacter</taxon>
    </lineage>
</organism>
<feature type="compositionally biased region" description="Basic and acidic residues" evidence="1">
    <location>
        <begin position="1"/>
        <end position="29"/>
    </location>
</feature>
<reference evidence="2 3" key="1">
    <citation type="journal article" date="2012" name="J. Bacteriol.">
        <title>Genome Sequence of Radiation-Resistant Modestobacter marinus Strain BC501, a Representative Actinobacterium That Thrives on Calcareous Stone Surfaces.</title>
        <authorList>
            <person name="Normand P."/>
            <person name="Gury J."/>
            <person name="Pujic P."/>
            <person name="Chouaia B."/>
            <person name="Crotti E."/>
            <person name="Brusetti L."/>
            <person name="Daffonchio D."/>
            <person name="Vacherie B."/>
            <person name="Barbe V."/>
            <person name="Medigue C."/>
            <person name="Calteau A."/>
            <person name="Ghodhbane-Gtari F."/>
            <person name="Essoussi I."/>
            <person name="Nouioui I."/>
            <person name="Abbassi-Ghozzi I."/>
            <person name="Gtari M."/>
        </authorList>
    </citation>
    <scope>NUCLEOTIDE SEQUENCE [LARGE SCALE GENOMIC DNA]</scope>
    <source>
        <strain evidence="3">BC 501</strain>
    </source>
</reference>
<dbReference type="STRING" id="477641.MODMU_1750"/>
<proteinExistence type="predicted"/>
<protein>
    <submittedName>
        <fullName evidence="2">Uncharacterized protein</fullName>
    </submittedName>
</protein>
<gene>
    <name evidence="2" type="ordered locus">MODMU_1750</name>
</gene>
<dbReference type="AlphaFoldDB" id="I4EUX6"/>
<sequence>MSEVEQDPRARFRELPDPVRPEDLVETRPADPPLVVETPADGERRQLAAGGGPV</sequence>
<name>I4EUX6_MODI5</name>
<dbReference type="KEGG" id="mmar:MODMU_1750"/>
<accession>I4EUX6</accession>
<evidence type="ECO:0000313" key="3">
    <source>
        <dbReference type="Proteomes" id="UP000006461"/>
    </source>
</evidence>
<dbReference type="HOGENOM" id="CLU_3045463_0_0_11"/>
<keyword evidence="3" id="KW-1185">Reference proteome</keyword>